<evidence type="ECO:0000313" key="1">
    <source>
        <dbReference type="EMBL" id="GHH80364.1"/>
    </source>
</evidence>
<name>A0A919L1X4_9ACTN</name>
<accession>A0A919L1X4</accession>
<comment type="caution">
    <text evidence="1">The sequence shown here is derived from an EMBL/GenBank/DDBJ whole genome shotgun (WGS) entry which is preliminary data.</text>
</comment>
<gene>
    <name evidence="1" type="ORF">GCM10018793_35370</name>
</gene>
<dbReference type="RefSeq" id="WP_189933055.1">
    <property type="nucleotide sequence ID" value="NZ_BNCD01000009.1"/>
</dbReference>
<dbReference type="Proteomes" id="UP000603708">
    <property type="component" value="Unassembled WGS sequence"/>
</dbReference>
<reference evidence="1" key="1">
    <citation type="journal article" date="2014" name="Int. J. Syst. Evol. Microbiol.">
        <title>Complete genome sequence of Corynebacterium casei LMG S-19264T (=DSM 44701T), isolated from a smear-ripened cheese.</title>
        <authorList>
            <consortium name="US DOE Joint Genome Institute (JGI-PGF)"/>
            <person name="Walter F."/>
            <person name="Albersmeier A."/>
            <person name="Kalinowski J."/>
            <person name="Ruckert C."/>
        </authorList>
    </citation>
    <scope>NUCLEOTIDE SEQUENCE</scope>
    <source>
        <strain evidence="1">JCM 5069</strain>
    </source>
</reference>
<proteinExistence type="predicted"/>
<dbReference type="AlphaFoldDB" id="A0A919L1X4"/>
<evidence type="ECO:0000313" key="2">
    <source>
        <dbReference type="Proteomes" id="UP000603708"/>
    </source>
</evidence>
<organism evidence="1 2">
    <name type="scientific">Streptomyces sulfonofaciens</name>
    <dbReference type="NCBI Taxonomy" id="68272"/>
    <lineage>
        <taxon>Bacteria</taxon>
        <taxon>Bacillati</taxon>
        <taxon>Actinomycetota</taxon>
        <taxon>Actinomycetes</taxon>
        <taxon>Kitasatosporales</taxon>
        <taxon>Streptomycetaceae</taxon>
        <taxon>Streptomyces</taxon>
    </lineage>
</organism>
<protein>
    <submittedName>
        <fullName evidence="1">Uncharacterized protein</fullName>
    </submittedName>
</protein>
<dbReference type="EMBL" id="BNCD01000009">
    <property type="protein sequence ID" value="GHH80364.1"/>
    <property type="molecule type" value="Genomic_DNA"/>
</dbReference>
<keyword evidence="2" id="KW-1185">Reference proteome</keyword>
<sequence>MAIKKSVVDEFVVPGLVGYWLGASAHALQTAGFTGLWSPNPQSEVAARYRKATVYGELRVGVYAASPQDSRIVMTAKANVDNVYALFRSPGRRIIEAFRTSLLGRAG</sequence>
<reference evidence="1" key="2">
    <citation type="submission" date="2020-09" db="EMBL/GenBank/DDBJ databases">
        <authorList>
            <person name="Sun Q."/>
            <person name="Ohkuma M."/>
        </authorList>
    </citation>
    <scope>NUCLEOTIDE SEQUENCE</scope>
    <source>
        <strain evidence="1">JCM 5069</strain>
    </source>
</reference>